<gene>
    <name evidence="1" type="ORF">NPIL_121641</name>
</gene>
<proteinExistence type="predicted"/>
<keyword evidence="2" id="KW-1185">Reference proteome</keyword>
<sequence length="83" mass="9892">MVAATQRRKYRNNFEITDYDSSLGNRIDDERRTTFVRWLIFSMVRTSPTLMDGQYDLGLRFFRLRHRETFILIAGAAGLEDWI</sequence>
<name>A0A8X6M6Z8_NEPPI</name>
<evidence type="ECO:0000313" key="2">
    <source>
        <dbReference type="Proteomes" id="UP000887013"/>
    </source>
</evidence>
<protein>
    <submittedName>
        <fullName evidence="1">Uncharacterized protein</fullName>
    </submittedName>
</protein>
<organism evidence="1 2">
    <name type="scientific">Nephila pilipes</name>
    <name type="common">Giant wood spider</name>
    <name type="synonym">Nephila maculata</name>
    <dbReference type="NCBI Taxonomy" id="299642"/>
    <lineage>
        <taxon>Eukaryota</taxon>
        <taxon>Metazoa</taxon>
        <taxon>Ecdysozoa</taxon>
        <taxon>Arthropoda</taxon>
        <taxon>Chelicerata</taxon>
        <taxon>Arachnida</taxon>
        <taxon>Araneae</taxon>
        <taxon>Araneomorphae</taxon>
        <taxon>Entelegynae</taxon>
        <taxon>Araneoidea</taxon>
        <taxon>Nephilidae</taxon>
        <taxon>Nephila</taxon>
    </lineage>
</organism>
<accession>A0A8X6M6Z8</accession>
<evidence type="ECO:0000313" key="1">
    <source>
        <dbReference type="EMBL" id="GFS30900.1"/>
    </source>
</evidence>
<dbReference type="Proteomes" id="UP000887013">
    <property type="component" value="Unassembled WGS sequence"/>
</dbReference>
<comment type="caution">
    <text evidence="1">The sequence shown here is derived from an EMBL/GenBank/DDBJ whole genome shotgun (WGS) entry which is preliminary data.</text>
</comment>
<dbReference type="EMBL" id="BMAW01087676">
    <property type="protein sequence ID" value="GFS30900.1"/>
    <property type="molecule type" value="Genomic_DNA"/>
</dbReference>
<dbReference type="AlphaFoldDB" id="A0A8X6M6Z8"/>
<reference evidence="1" key="1">
    <citation type="submission" date="2020-08" db="EMBL/GenBank/DDBJ databases">
        <title>Multicomponent nature underlies the extraordinary mechanical properties of spider dragline silk.</title>
        <authorList>
            <person name="Kono N."/>
            <person name="Nakamura H."/>
            <person name="Mori M."/>
            <person name="Yoshida Y."/>
            <person name="Ohtoshi R."/>
            <person name="Malay A.D."/>
            <person name="Moran D.A.P."/>
            <person name="Tomita M."/>
            <person name="Numata K."/>
            <person name="Arakawa K."/>
        </authorList>
    </citation>
    <scope>NUCLEOTIDE SEQUENCE</scope>
</reference>